<dbReference type="Proteomes" id="UP000003489">
    <property type="component" value="Unassembled WGS sequence"/>
</dbReference>
<comment type="caution">
    <text evidence="1">The sequence shown here is derived from an EMBL/GenBank/DDBJ whole genome shotgun (WGS) entry which is preliminary data.</text>
</comment>
<reference evidence="1 2" key="2">
    <citation type="submission" date="2008-11" db="EMBL/GenBank/DDBJ databases">
        <title>Draft genome sequence of Methanobrevibacter smithii (DSM 2375).</title>
        <authorList>
            <person name="Sudarsanam P."/>
            <person name="Ley R."/>
            <person name="Guruge J."/>
            <person name="Turnbaugh P.J."/>
            <person name="Mahowald M."/>
            <person name="Liep D."/>
            <person name="Gordon J."/>
        </authorList>
    </citation>
    <scope>NUCLEOTIDE SEQUENCE [LARGE SCALE GENOMIC DNA]</scope>
    <source>
        <strain evidence="1 2">DSM 2375</strain>
    </source>
</reference>
<evidence type="ECO:0000313" key="2">
    <source>
        <dbReference type="Proteomes" id="UP000003489"/>
    </source>
</evidence>
<organism evidence="1 2">
    <name type="scientific">Methanobrevibacter smithii DSM 2375</name>
    <dbReference type="NCBI Taxonomy" id="483214"/>
    <lineage>
        <taxon>Archaea</taxon>
        <taxon>Methanobacteriati</taxon>
        <taxon>Methanobacteriota</taxon>
        <taxon>Methanomada group</taxon>
        <taxon>Methanobacteria</taxon>
        <taxon>Methanobacteriales</taxon>
        <taxon>Methanobacteriaceae</taxon>
        <taxon>Methanobrevibacter</taxon>
    </lineage>
</organism>
<proteinExistence type="predicted"/>
<protein>
    <submittedName>
        <fullName evidence="1">Uncharacterized protein</fullName>
    </submittedName>
</protein>
<dbReference type="HOGENOM" id="CLU_3282935_0_0_2"/>
<accession>B9ADC7</accession>
<evidence type="ECO:0000313" key="1">
    <source>
        <dbReference type="EMBL" id="EEE41467.1"/>
    </source>
</evidence>
<name>B9ADC7_METSM</name>
<sequence length="40" mass="4636">MHNIWKSCITSICIFSKSCITFSYFSSEKQCITFGNVMHL</sequence>
<gene>
    <name evidence="1" type="ORF">METSMIALI_00350</name>
</gene>
<dbReference type="EMBL" id="ABYW01000004">
    <property type="protein sequence ID" value="EEE41467.1"/>
    <property type="molecule type" value="Genomic_DNA"/>
</dbReference>
<reference evidence="1 2" key="1">
    <citation type="submission" date="2008-10" db="EMBL/GenBank/DDBJ databases">
        <authorList>
            <person name="Fulton L."/>
            <person name="Clifton S."/>
            <person name="Fulton B."/>
            <person name="Xu J."/>
            <person name="Minx P."/>
            <person name="Pepin K.H."/>
            <person name="Johnson M."/>
            <person name="Bhonagiri V."/>
            <person name="Nash W.E."/>
            <person name="Mardis E.R."/>
            <person name="Wilson R.K."/>
        </authorList>
    </citation>
    <scope>NUCLEOTIDE SEQUENCE [LARGE SCALE GENOMIC DNA]</scope>
    <source>
        <strain evidence="1 2">DSM 2375</strain>
    </source>
</reference>
<dbReference type="AlphaFoldDB" id="B9ADC7"/>